<comment type="caution">
    <text evidence="1">The sequence shown here is derived from an EMBL/GenBank/DDBJ whole genome shotgun (WGS) entry which is preliminary data.</text>
</comment>
<evidence type="ECO:0000313" key="2">
    <source>
        <dbReference type="Proteomes" id="UP001497680"/>
    </source>
</evidence>
<protein>
    <submittedName>
        <fullName evidence="1">Uncharacterized protein</fullName>
    </submittedName>
</protein>
<reference evidence="1 2" key="1">
    <citation type="journal article" date="2022" name="New Phytol.">
        <title>Ecological generalism drives hyperdiversity of secondary metabolite gene clusters in xylarialean endophytes.</title>
        <authorList>
            <person name="Franco M.E.E."/>
            <person name="Wisecaver J.H."/>
            <person name="Arnold A.E."/>
            <person name="Ju Y.M."/>
            <person name="Slot J.C."/>
            <person name="Ahrendt S."/>
            <person name="Moore L.P."/>
            <person name="Eastman K.E."/>
            <person name="Scott K."/>
            <person name="Konkel Z."/>
            <person name="Mondo S.J."/>
            <person name="Kuo A."/>
            <person name="Hayes R.D."/>
            <person name="Haridas S."/>
            <person name="Andreopoulos B."/>
            <person name="Riley R."/>
            <person name="LaButti K."/>
            <person name="Pangilinan J."/>
            <person name="Lipzen A."/>
            <person name="Amirebrahimi M."/>
            <person name="Yan J."/>
            <person name="Adam C."/>
            <person name="Keymanesh K."/>
            <person name="Ng V."/>
            <person name="Louie K."/>
            <person name="Northen T."/>
            <person name="Drula E."/>
            <person name="Henrissat B."/>
            <person name="Hsieh H.M."/>
            <person name="Youens-Clark K."/>
            <person name="Lutzoni F."/>
            <person name="Miadlikowska J."/>
            <person name="Eastwood D.C."/>
            <person name="Hamelin R.C."/>
            <person name="Grigoriev I.V."/>
            <person name="U'Ren J.M."/>
        </authorList>
    </citation>
    <scope>NUCLEOTIDE SEQUENCE [LARGE SCALE GENOMIC DNA]</scope>
    <source>
        <strain evidence="1 2">ER1909</strain>
    </source>
</reference>
<gene>
    <name evidence="1" type="ORF">F4821DRAFT_264812</name>
</gene>
<accession>A0ACC0CME9</accession>
<organism evidence="1 2">
    <name type="scientific">Hypoxylon rubiginosum</name>
    <dbReference type="NCBI Taxonomy" id="110542"/>
    <lineage>
        <taxon>Eukaryota</taxon>
        <taxon>Fungi</taxon>
        <taxon>Dikarya</taxon>
        <taxon>Ascomycota</taxon>
        <taxon>Pezizomycotina</taxon>
        <taxon>Sordariomycetes</taxon>
        <taxon>Xylariomycetidae</taxon>
        <taxon>Xylariales</taxon>
        <taxon>Hypoxylaceae</taxon>
        <taxon>Hypoxylon</taxon>
    </lineage>
</organism>
<keyword evidence="2" id="KW-1185">Reference proteome</keyword>
<proteinExistence type="predicted"/>
<name>A0ACC0CME9_9PEZI</name>
<dbReference type="EMBL" id="MU394392">
    <property type="protein sequence ID" value="KAI6081573.1"/>
    <property type="molecule type" value="Genomic_DNA"/>
</dbReference>
<evidence type="ECO:0000313" key="1">
    <source>
        <dbReference type="EMBL" id="KAI6081573.1"/>
    </source>
</evidence>
<sequence length="777" mass="83921">MSYAFVFCCALLLTLAGSIVGSDLPSSLAAIGTTLAFSAYLSKVAPALSFAFVGLVFGVGAMVKTVAAGFNMPTWWVVSYLIAQAGLWGFTSYGWHVLWVASCLMSYLNHGLVPVFWHVFAIPAIKLVKLGAEDGMYTSIRSGYRHDEDFWSVVSSELRKLDWDVDAGPLVDWTVSLPDLLLHWSDRFASAARALAKKLMDKALGKPPPSQPLTGYAALEQRSKGEQRRKRNLAAQGQDPGGFVGGNGAAYYSELRAAERAEAADRAAKDQRRQQQAELQQAAALLRPRRELRARPLAPAPRMRSGPPSWTNQSAWARGQFMPRRDPPAARNSLPDPSLVSVGPKPFEFPVAPAGELPSAQAAPVYPWAPAPAVPEQRLEQNTALVRAPEQAAELPCESQPAPVPVYQVVRQVAEPSHVPELAVAVKFPKLSPTYDREVEMLDAPDAAEGETLPEHPAEPASHQVPEESMQVDQTEQAQEACGQDAEPEDPSLWIPDDEVDIVMSNSPYNRRKELPQTTDADSSFSSLGDEVLDATMGNSPFDKTTSELQQDRAASPELDGEDAEMGDSLFGSSPSGLQQDRAASPKPDGEDADMGGSPFNSPTDGSQQVRAASRSPPGGLTQAIPGLGNHDNSDRDQPSRQGEQRASAGSPLMGRDGKPIVGPNGQPIVGRQMTITTYGAPRRPPQPQASVFIQRPRPGPPPPSRPAIPPPRALRDERDDEEDDPVITSGDRDRARRTDLDRGNAGFSQLVRQYVADGMSEDRARLLAARDARRGG</sequence>
<dbReference type="Proteomes" id="UP001497680">
    <property type="component" value="Unassembled WGS sequence"/>
</dbReference>